<comment type="caution">
    <text evidence="1">The sequence shown here is derived from an EMBL/GenBank/DDBJ whole genome shotgun (WGS) entry which is preliminary data.</text>
</comment>
<protein>
    <submittedName>
        <fullName evidence="1">Uncharacterized protein</fullName>
    </submittedName>
</protein>
<organism evidence="1 2">
    <name type="scientific">Allacma fusca</name>
    <dbReference type="NCBI Taxonomy" id="39272"/>
    <lineage>
        <taxon>Eukaryota</taxon>
        <taxon>Metazoa</taxon>
        <taxon>Ecdysozoa</taxon>
        <taxon>Arthropoda</taxon>
        <taxon>Hexapoda</taxon>
        <taxon>Collembola</taxon>
        <taxon>Symphypleona</taxon>
        <taxon>Sminthuridae</taxon>
        <taxon>Allacma</taxon>
    </lineage>
</organism>
<dbReference type="EMBL" id="CAJVCH010025424">
    <property type="protein sequence ID" value="CAG7698690.1"/>
    <property type="molecule type" value="Genomic_DNA"/>
</dbReference>
<evidence type="ECO:0000313" key="1">
    <source>
        <dbReference type="EMBL" id="CAG7698690.1"/>
    </source>
</evidence>
<reference evidence="1" key="1">
    <citation type="submission" date="2021-06" db="EMBL/GenBank/DDBJ databases">
        <authorList>
            <person name="Hodson N. C."/>
            <person name="Mongue J. A."/>
            <person name="Jaron S. K."/>
        </authorList>
    </citation>
    <scope>NUCLEOTIDE SEQUENCE</scope>
</reference>
<feature type="non-terminal residue" evidence="1">
    <location>
        <position position="1"/>
    </location>
</feature>
<accession>A0A8J2JB74</accession>
<dbReference type="AlphaFoldDB" id="A0A8J2JB74"/>
<name>A0A8J2JB74_9HEXA</name>
<dbReference type="Proteomes" id="UP000708208">
    <property type="component" value="Unassembled WGS sequence"/>
</dbReference>
<evidence type="ECO:0000313" key="2">
    <source>
        <dbReference type="Proteomes" id="UP000708208"/>
    </source>
</evidence>
<proteinExistence type="predicted"/>
<keyword evidence="2" id="KW-1185">Reference proteome</keyword>
<sequence>KSSDLDGESDRVVLNRTSQSFPVSWLLLRVKNAIGWKEVGRLWLDNYPSVDEVKKDDCESARTEVVVIELILD</sequence>
<gene>
    <name evidence="1" type="ORF">AFUS01_LOCUS4100</name>
</gene>